<dbReference type="Proteomes" id="UP000186698">
    <property type="component" value="Chromosome 8L"/>
</dbReference>
<dbReference type="AlphaFoldDB" id="A0A1L8FC30"/>
<dbReference type="KEGG" id="xla:121397189"/>
<dbReference type="Gene3D" id="2.60.40.10">
    <property type="entry name" value="Immunoglobulins"/>
    <property type="match status" value="1"/>
</dbReference>
<reference evidence="2" key="1">
    <citation type="submission" date="2025-08" db="UniProtKB">
        <authorList>
            <consortium name="RefSeq"/>
        </authorList>
    </citation>
    <scope>IDENTIFICATION</scope>
    <source>
        <strain evidence="2">J_2021</strain>
        <tissue evidence="2">Erythrocytes</tissue>
    </source>
</reference>
<dbReference type="SUPFAM" id="SSF48726">
    <property type="entry name" value="Immunoglobulin"/>
    <property type="match status" value="2"/>
</dbReference>
<gene>
    <name evidence="2" type="primary">LOC121397189</name>
</gene>
<dbReference type="OrthoDB" id="9906450at2759"/>
<keyword evidence="1" id="KW-1185">Reference proteome</keyword>
<dbReference type="GeneID" id="121397189"/>
<dbReference type="OMA" id="CEVWINS"/>
<protein>
    <submittedName>
        <fullName evidence="2">Uncharacterized protein LOC121397189</fullName>
    </submittedName>
</protein>
<proteinExistence type="predicted"/>
<name>A0A1L8FC30_XENLA</name>
<organism evidence="1 2">
    <name type="scientific">Xenopus laevis</name>
    <name type="common">African clawed frog</name>
    <dbReference type="NCBI Taxonomy" id="8355"/>
    <lineage>
        <taxon>Eukaryota</taxon>
        <taxon>Metazoa</taxon>
        <taxon>Chordata</taxon>
        <taxon>Craniata</taxon>
        <taxon>Vertebrata</taxon>
        <taxon>Euteleostomi</taxon>
        <taxon>Amphibia</taxon>
        <taxon>Batrachia</taxon>
        <taxon>Anura</taxon>
        <taxon>Pipoidea</taxon>
        <taxon>Pipidae</taxon>
        <taxon>Xenopodinae</taxon>
        <taxon>Xenopus</taxon>
        <taxon>Xenopus</taxon>
    </lineage>
</organism>
<sequence>MCTRNNNPHKYLCNTDANRTSLEIFNGQKNDSGIYYCSSLEAIAETGVRLIVGDASTSNTTVHLLAPKQVSLEIQTIHLTCVVHSVQQIIHLIWNISGTHHKGNVIAMEDPTGTWNFLNHITVDRTHWHNGTLACEVHFNSTVISDHLVIEEMKRSFGKRCSMYLIPVLTGIIVLLTILLGHLLWIFKQPGPKKTERETTVTDTQDGIVYAELSMGSLNPKINK</sequence>
<dbReference type="RefSeq" id="XP_041429440.1">
    <property type="nucleotide sequence ID" value="XM_041573506.1"/>
</dbReference>
<dbReference type="InterPro" id="IPR036179">
    <property type="entry name" value="Ig-like_dom_sf"/>
</dbReference>
<accession>A0A1L8FC30</accession>
<evidence type="ECO:0000313" key="1">
    <source>
        <dbReference type="Proteomes" id="UP000186698"/>
    </source>
</evidence>
<dbReference type="PaxDb" id="8355-A0A1L8FC30"/>
<dbReference type="InterPro" id="IPR013783">
    <property type="entry name" value="Ig-like_fold"/>
</dbReference>
<evidence type="ECO:0000313" key="2">
    <source>
        <dbReference type="RefSeq" id="XP_041429440.1"/>
    </source>
</evidence>